<name>A0A2A5C9J2_9GAMM</name>
<gene>
    <name evidence="1" type="ORF">COA71_11545</name>
</gene>
<dbReference type="AlphaFoldDB" id="A0A2A5C9J2"/>
<comment type="caution">
    <text evidence="1">The sequence shown here is derived from an EMBL/GenBank/DDBJ whole genome shotgun (WGS) entry which is preliminary data.</text>
</comment>
<dbReference type="EMBL" id="NVWI01000010">
    <property type="protein sequence ID" value="PCJ40138.1"/>
    <property type="molecule type" value="Genomic_DNA"/>
</dbReference>
<dbReference type="Proteomes" id="UP000228987">
    <property type="component" value="Unassembled WGS sequence"/>
</dbReference>
<accession>A0A2A5C9J2</accession>
<evidence type="ECO:0008006" key="3">
    <source>
        <dbReference type="Google" id="ProtNLM"/>
    </source>
</evidence>
<proteinExistence type="predicted"/>
<evidence type="ECO:0000313" key="1">
    <source>
        <dbReference type="EMBL" id="PCJ40138.1"/>
    </source>
</evidence>
<sequence length="111" mass="12270">MLLVFAGQAVAMPFLDCCMATENTRAESEEINGHHDMGMSDHHPSESAIHNNNHADETYCNHQCDVCMGTVLLVEFTAFTTQAASSQLNENYHLLLPVSSTDNPFRPPIFS</sequence>
<protein>
    <recommendedName>
        <fullName evidence="3">DUF2946 domain-containing protein</fullName>
    </recommendedName>
</protein>
<organism evidence="1 2">
    <name type="scientific">SAR86 cluster bacterium</name>
    <dbReference type="NCBI Taxonomy" id="2030880"/>
    <lineage>
        <taxon>Bacteria</taxon>
        <taxon>Pseudomonadati</taxon>
        <taxon>Pseudomonadota</taxon>
        <taxon>Gammaproteobacteria</taxon>
        <taxon>SAR86 cluster</taxon>
    </lineage>
</organism>
<reference evidence="2" key="1">
    <citation type="submission" date="2017-08" db="EMBL/GenBank/DDBJ databases">
        <title>A dynamic microbial community with high functional redundancy inhabits the cold, oxic subseafloor aquifer.</title>
        <authorList>
            <person name="Tully B.J."/>
            <person name="Wheat C.G."/>
            <person name="Glazer B.T."/>
            <person name="Huber J.A."/>
        </authorList>
    </citation>
    <scope>NUCLEOTIDE SEQUENCE [LARGE SCALE GENOMIC DNA]</scope>
</reference>
<evidence type="ECO:0000313" key="2">
    <source>
        <dbReference type="Proteomes" id="UP000228987"/>
    </source>
</evidence>